<dbReference type="Proteomes" id="UP000198639">
    <property type="component" value="Unassembled WGS sequence"/>
</dbReference>
<keyword evidence="1" id="KW-0732">Signal</keyword>
<name>A0A1I1LDY5_9BURK</name>
<keyword evidence="3" id="KW-1185">Reference proteome</keyword>
<evidence type="ECO:0000256" key="1">
    <source>
        <dbReference type="SAM" id="SignalP"/>
    </source>
</evidence>
<feature type="signal peptide" evidence="1">
    <location>
        <begin position="1"/>
        <end position="19"/>
    </location>
</feature>
<protein>
    <submittedName>
        <fullName evidence="2">Uncharacterized protein</fullName>
    </submittedName>
</protein>
<dbReference type="RefSeq" id="WP_091874380.1">
    <property type="nucleotide sequence ID" value="NZ_FOLD01000009.1"/>
</dbReference>
<gene>
    <name evidence="2" type="ORF">SAMN05216204_10957</name>
</gene>
<evidence type="ECO:0000313" key="3">
    <source>
        <dbReference type="Proteomes" id="UP000198639"/>
    </source>
</evidence>
<accession>A0A1I1LDY5</accession>
<organism evidence="2 3">
    <name type="scientific">Massilia yuzhufengensis</name>
    <dbReference type="NCBI Taxonomy" id="1164594"/>
    <lineage>
        <taxon>Bacteria</taxon>
        <taxon>Pseudomonadati</taxon>
        <taxon>Pseudomonadota</taxon>
        <taxon>Betaproteobacteria</taxon>
        <taxon>Burkholderiales</taxon>
        <taxon>Oxalobacteraceae</taxon>
        <taxon>Telluria group</taxon>
        <taxon>Massilia</taxon>
    </lineage>
</organism>
<dbReference type="STRING" id="1164594.SAMN05216204_10957"/>
<dbReference type="EMBL" id="FOLD01000009">
    <property type="protein sequence ID" value="SFC71195.1"/>
    <property type="molecule type" value="Genomic_DNA"/>
</dbReference>
<evidence type="ECO:0000313" key="2">
    <source>
        <dbReference type="EMBL" id="SFC71195.1"/>
    </source>
</evidence>
<feature type="chain" id="PRO_5011640962" evidence="1">
    <location>
        <begin position="20"/>
        <end position="130"/>
    </location>
</feature>
<reference evidence="3" key="1">
    <citation type="submission" date="2016-10" db="EMBL/GenBank/DDBJ databases">
        <authorList>
            <person name="Varghese N."/>
            <person name="Submissions S."/>
        </authorList>
    </citation>
    <scope>NUCLEOTIDE SEQUENCE [LARGE SCALE GENOMIC DNA]</scope>
    <source>
        <strain evidence="3">CGMCC 1.12041</strain>
    </source>
</reference>
<proteinExistence type="predicted"/>
<sequence>MKIPAVFLLAASLGAAAFAAEPVNHVYTPADGVHETRMFHACHDDEDVQKRQKINLVMGALASTDVEAVARKVESGKPSTELILFRVKGRDASIKTLFRSNDGPHCQQGVHSLQFTDRTVHSPNQLGVKR</sequence>
<dbReference type="OrthoDB" id="8758945at2"/>
<dbReference type="AlphaFoldDB" id="A0A1I1LDY5"/>